<name>A0AAD3D8B2_9STRA</name>
<feature type="region of interest" description="Disordered" evidence="1">
    <location>
        <begin position="118"/>
        <end position="187"/>
    </location>
</feature>
<feature type="compositionally biased region" description="Basic and acidic residues" evidence="1">
    <location>
        <begin position="515"/>
        <end position="524"/>
    </location>
</feature>
<feature type="compositionally biased region" description="Polar residues" evidence="1">
    <location>
        <begin position="251"/>
        <end position="260"/>
    </location>
</feature>
<evidence type="ECO:0000313" key="2">
    <source>
        <dbReference type="EMBL" id="GFH58536.1"/>
    </source>
</evidence>
<accession>A0AAD3D8B2</accession>
<feature type="compositionally biased region" description="Low complexity" evidence="1">
    <location>
        <begin position="118"/>
        <end position="139"/>
    </location>
</feature>
<keyword evidence="3" id="KW-1185">Reference proteome</keyword>
<proteinExistence type="predicted"/>
<evidence type="ECO:0000313" key="3">
    <source>
        <dbReference type="Proteomes" id="UP001054902"/>
    </source>
</evidence>
<organism evidence="2 3">
    <name type="scientific">Chaetoceros tenuissimus</name>
    <dbReference type="NCBI Taxonomy" id="426638"/>
    <lineage>
        <taxon>Eukaryota</taxon>
        <taxon>Sar</taxon>
        <taxon>Stramenopiles</taxon>
        <taxon>Ochrophyta</taxon>
        <taxon>Bacillariophyta</taxon>
        <taxon>Coscinodiscophyceae</taxon>
        <taxon>Chaetocerotophycidae</taxon>
        <taxon>Chaetocerotales</taxon>
        <taxon>Chaetocerotaceae</taxon>
        <taxon>Chaetoceros</taxon>
    </lineage>
</organism>
<comment type="caution">
    <text evidence="2">The sequence shown here is derived from an EMBL/GenBank/DDBJ whole genome shotgun (WGS) entry which is preliminary data.</text>
</comment>
<evidence type="ECO:0000256" key="1">
    <source>
        <dbReference type="SAM" id="MobiDB-lite"/>
    </source>
</evidence>
<dbReference type="AlphaFoldDB" id="A0AAD3D8B2"/>
<protein>
    <submittedName>
        <fullName evidence="2">Uncharacterized protein</fullName>
    </submittedName>
</protein>
<reference evidence="2 3" key="1">
    <citation type="journal article" date="2021" name="Sci. Rep.">
        <title>The genome of the diatom Chaetoceros tenuissimus carries an ancient integrated fragment of an extant virus.</title>
        <authorList>
            <person name="Hongo Y."/>
            <person name="Kimura K."/>
            <person name="Takaki Y."/>
            <person name="Yoshida Y."/>
            <person name="Baba S."/>
            <person name="Kobayashi G."/>
            <person name="Nagasaki K."/>
            <person name="Hano T."/>
            <person name="Tomaru Y."/>
        </authorList>
    </citation>
    <scope>NUCLEOTIDE SEQUENCE [LARGE SCALE GENOMIC DNA]</scope>
    <source>
        <strain evidence="2 3">NIES-3715</strain>
    </source>
</reference>
<feature type="region of interest" description="Disordered" evidence="1">
    <location>
        <begin position="243"/>
        <end position="263"/>
    </location>
</feature>
<feature type="compositionally biased region" description="Polar residues" evidence="1">
    <location>
        <begin position="500"/>
        <end position="514"/>
    </location>
</feature>
<dbReference type="Proteomes" id="UP001054902">
    <property type="component" value="Unassembled WGS sequence"/>
</dbReference>
<dbReference type="EMBL" id="BLLK01000062">
    <property type="protein sequence ID" value="GFH58536.1"/>
    <property type="molecule type" value="Genomic_DNA"/>
</dbReference>
<feature type="compositionally biased region" description="Polar residues" evidence="1">
    <location>
        <begin position="167"/>
        <end position="184"/>
    </location>
</feature>
<gene>
    <name evidence="2" type="ORF">CTEN210_15012</name>
</gene>
<sequence length="524" mass="59062">MDTSQHSVNHSQHSVRFNSQHSLNISKHSFDSLADSRPPVDHVYAMKKLPVTPIDTNEAEDVQTKISDASIGSQLDDSSHDLIAEVPSSTVGIYEDHGDCNASHKTSALDLMRRSSLGQSRNSLNNSSSTNRSVSDASSTCQLQQDSSSREPRKRRNLLEQTRARSRSWSNLKNEAMKNSNSWHSADRGYQTDISRSAMSDRARQILSNLSSTDASSHHSGYTDPQPNARFTVFRKDVPDLSAHSRVTRGTEPTQASGSIGSDMLADNSKDLFPLFRTHLRADLSARSSFCKTPVQLHEEVTEPHHIDFESESGDSSHFRSSNFSSPKYGASILVSNQTSKRRSSKIQFSTVEVRQYERVLGDNPGVSSGPPVSIGWKHFEDRTVVLPIDEYEYYHGACTEDQCEMILTRFERETMLLELGYTEKELVQSIRENYKVKNKRRQTVNNIPLMEIEESLEKAKRSLKKVIARKKSSKHLYEDWKDRELSVGRQPSLRRRSSILKNSTSHGTLTQDDSLSHVDDRSS</sequence>
<feature type="region of interest" description="Disordered" evidence="1">
    <location>
        <begin position="490"/>
        <end position="524"/>
    </location>
</feature>